<gene>
    <name evidence="2" type="ORF">D0962_34625</name>
</gene>
<accession>A0A6M0SHH8</accession>
<evidence type="ECO:0000313" key="2">
    <source>
        <dbReference type="EMBL" id="NEZ67834.1"/>
    </source>
</evidence>
<reference evidence="2 3" key="1">
    <citation type="journal article" date="2020" name="Microb. Ecol.">
        <title>Ecogenomics of the Marine Benthic Filamentous Cyanobacterium Adonisia.</title>
        <authorList>
            <person name="Walter J.M."/>
            <person name="Coutinho F.H."/>
            <person name="Leomil L."/>
            <person name="Hargreaves P.I."/>
            <person name="Campeao M.E."/>
            <person name="Vieira V.V."/>
            <person name="Silva B.S."/>
            <person name="Fistarol G.O."/>
            <person name="Salomon P.S."/>
            <person name="Sawabe T."/>
            <person name="Mino S."/>
            <person name="Hosokawa M."/>
            <person name="Miyashita H."/>
            <person name="Maruyama F."/>
            <person name="van Verk M.C."/>
            <person name="Dutilh B.E."/>
            <person name="Thompson C.C."/>
            <person name="Thompson F.L."/>
        </authorList>
    </citation>
    <scope>NUCLEOTIDE SEQUENCE [LARGE SCALE GENOMIC DNA]</scope>
    <source>
        <strain evidence="2 3">CCMR0082</strain>
    </source>
</reference>
<evidence type="ECO:0000313" key="3">
    <source>
        <dbReference type="Proteomes" id="UP000473574"/>
    </source>
</evidence>
<protein>
    <submittedName>
        <fullName evidence="2">Uncharacterized protein</fullName>
    </submittedName>
</protein>
<feature type="region of interest" description="Disordered" evidence="1">
    <location>
        <begin position="1"/>
        <end position="29"/>
    </location>
</feature>
<organism evidence="2 3">
    <name type="scientific">Adonisia turfae CCMR0082</name>
    <dbReference type="NCBI Taxonomy" id="2304604"/>
    <lineage>
        <taxon>Bacteria</taxon>
        <taxon>Bacillati</taxon>
        <taxon>Cyanobacteriota</taxon>
        <taxon>Adonisia</taxon>
        <taxon>Adonisia turfae</taxon>
    </lineage>
</organism>
<feature type="compositionally biased region" description="Basic and acidic residues" evidence="1">
    <location>
        <begin position="12"/>
        <end position="24"/>
    </location>
</feature>
<feature type="compositionally biased region" description="Polar residues" evidence="1">
    <location>
        <begin position="69"/>
        <end position="83"/>
    </location>
</feature>
<evidence type="ECO:0000256" key="1">
    <source>
        <dbReference type="SAM" id="MobiDB-lite"/>
    </source>
</evidence>
<dbReference type="Proteomes" id="UP000473574">
    <property type="component" value="Unassembled WGS sequence"/>
</dbReference>
<proteinExistence type="predicted"/>
<feature type="region of interest" description="Disordered" evidence="1">
    <location>
        <begin position="69"/>
        <end position="91"/>
    </location>
</feature>
<dbReference type="AlphaFoldDB" id="A0A6M0SHH8"/>
<dbReference type="RefSeq" id="WP_163671115.1">
    <property type="nucleotide sequence ID" value="NZ_QZCE01000002.1"/>
</dbReference>
<name>A0A6M0SHH8_9CYAN</name>
<feature type="compositionally biased region" description="Basic residues" evidence="1">
    <location>
        <begin position="1"/>
        <end position="11"/>
    </location>
</feature>
<sequence length="309" mass="36080">MTESKQRKRRQVERQGIKGEERGLQLRNRRQRTGCKVEIKNGRGHNWRQTRELQANNLHESEFWTSSRQPWKRTSTDRGSSIPYQRATKEKNSHRHFENYYALNEILRQPPRTQLPEPKQLVKKNTFIDSSAGVLQRCFDKNNPDPSKKITIQSCQRPAFFPGFPWNHGCTIFKNQDGSTTSLSLGNPTTETENDYLECIESEISFEQARQLHDRLKSQKKAYNEPPEEYKEYQAAVKMKTPRLNYAVNYSFVKGNCNNHQLDAYQHAGLKVPTPMMYRDTMQNISADLSTQLSGDMEDMRKHTGDQFT</sequence>
<dbReference type="EMBL" id="QZCE01000002">
    <property type="protein sequence ID" value="NEZ67834.1"/>
    <property type="molecule type" value="Genomic_DNA"/>
</dbReference>
<comment type="caution">
    <text evidence="2">The sequence shown here is derived from an EMBL/GenBank/DDBJ whole genome shotgun (WGS) entry which is preliminary data.</text>
</comment>